<feature type="domain" description="TIL" evidence="6">
    <location>
        <begin position="83"/>
        <end position="137"/>
    </location>
</feature>
<evidence type="ECO:0000259" key="6">
    <source>
        <dbReference type="Pfam" id="PF01826"/>
    </source>
</evidence>
<organism evidence="7 8">
    <name type="scientific">Tenebrio molitor</name>
    <name type="common">Yellow mealworm beetle</name>
    <dbReference type="NCBI Taxonomy" id="7067"/>
    <lineage>
        <taxon>Eukaryota</taxon>
        <taxon>Metazoa</taxon>
        <taxon>Ecdysozoa</taxon>
        <taxon>Arthropoda</taxon>
        <taxon>Hexapoda</taxon>
        <taxon>Insecta</taxon>
        <taxon>Pterygota</taxon>
        <taxon>Neoptera</taxon>
        <taxon>Endopterygota</taxon>
        <taxon>Coleoptera</taxon>
        <taxon>Polyphaga</taxon>
        <taxon>Cucujiformia</taxon>
        <taxon>Tenebrionidae</taxon>
        <taxon>Tenebrio</taxon>
    </lineage>
</organism>
<dbReference type="PANTHER" id="PTHR23259:SF70">
    <property type="entry name" value="ACCESSORY GLAND PROTEIN ACP62F-RELATED"/>
    <property type="match status" value="1"/>
</dbReference>
<feature type="domain" description="TIL" evidence="6">
    <location>
        <begin position="142"/>
        <end position="198"/>
    </location>
</feature>
<dbReference type="Proteomes" id="UP000719412">
    <property type="component" value="Unassembled WGS sequence"/>
</dbReference>
<evidence type="ECO:0000256" key="4">
    <source>
        <dbReference type="ARBA" id="ARBA00023157"/>
    </source>
</evidence>
<dbReference type="FunFam" id="2.10.25.10:FF:000055">
    <property type="entry name" value="alpha-tectorin isoform X1"/>
    <property type="match status" value="2"/>
</dbReference>
<evidence type="ECO:0000256" key="5">
    <source>
        <dbReference type="SAM" id="SignalP"/>
    </source>
</evidence>
<dbReference type="InterPro" id="IPR002919">
    <property type="entry name" value="TIL_dom"/>
</dbReference>
<reference evidence="7" key="1">
    <citation type="journal article" date="2020" name="J Insects Food Feed">
        <title>The yellow mealworm (Tenebrio molitor) genome: a resource for the emerging insects as food and feed industry.</title>
        <authorList>
            <person name="Eriksson T."/>
            <person name="Andere A."/>
            <person name="Kelstrup H."/>
            <person name="Emery V."/>
            <person name="Picard C."/>
        </authorList>
    </citation>
    <scope>NUCLEOTIDE SEQUENCE</scope>
    <source>
        <strain evidence="7">Stoneville</strain>
        <tissue evidence="7">Whole head</tissue>
    </source>
</reference>
<keyword evidence="4" id="KW-1015">Disulfide bond</keyword>
<dbReference type="InterPro" id="IPR036084">
    <property type="entry name" value="Ser_inhib-like_sf"/>
</dbReference>
<dbReference type="GO" id="GO:0004867">
    <property type="term" value="F:serine-type endopeptidase inhibitor activity"/>
    <property type="evidence" value="ECO:0007669"/>
    <property type="project" value="UniProtKB-KW"/>
</dbReference>
<evidence type="ECO:0000256" key="2">
    <source>
        <dbReference type="ARBA" id="ARBA00022690"/>
    </source>
</evidence>
<feature type="signal peptide" evidence="5">
    <location>
        <begin position="1"/>
        <end position="16"/>
    </location>
</feature>
<evidence type="ECO:0000256" key="1">
    <source>
        <dbReference type="ARBA" id="ARBA00007611"/>
    </source>
</evidence>
<feature type="domain" description="TIL" evidence="6">
    <location>
        <begin position="22"/>
        <end position="77"/>
    </location>
</feature>
<name>A0A8J6HMB2_TENMO</name>
<feature type="chain" id="PRO_5035212384" description="TIL domain-containing protein" evidence="5">
    <location>
        <begin position="17"/>
        <end position="203"/>
    </location>
</feature>
<keyword evidence="2" id="KW-0646">Protease inhibitor</keyword>
<dbReference type="Gene3D" id="2.10.25.10">
    <property type="entry name" value="Laminin"/>
    <property type="match status" value="3"/>
</dbReference>
<dbReference type="InterPro" id="IPR051368">
    <property type="entry name" value="SerProtInhib-TIL_Domain"/>
</dbReference>
<keyword evidence="3" id="KW-0722">Serine protease inhibitor</keyword>
<evidence type="ECO:0000256" key="3">
    <source>
        <dbReference type="ARBA" id="ARBA00022900"/>
    </source>
</evidence>
<keyword evidence="8" id="KW-1185">Reference proteome</keyword>
<gene>
    <name evidence="7" type="ORF">GEV33_005908</name>
</gene>
<reference evidence="7" key="2">
    <citation type="submission" date="2021-08" db="EMBL/GenBank/DDBJ databases">
        <authorList>
            <person name="Eriksson T."/>
        </authorList>
    </citation>
    <scope>NUCLEOTIDE SEQUENCE</scope>
    <source>
        <strain evidence="7">Stoneville</strain>
        <tissue evidence="7">Whole head</tissue>
    </source>
</reference>
<protein>
    <recommendedName>
        <fullName evidence="6">TIL domain-containing protein</fullName>
    </recommendedName>
</protein>
<proteinExistence type="inferred from homology"/>
<dbReference type="CDD" id="cd19941">
    <property type="entry name" value="TIL"/>
    <property type="match status" value="3"/>
</dbReference>
<accession>A0A8J6HMB2</accession>
<dbReference type="Pfam" id="PF01826">
    <property type="entry name" value="TIL"/>
    <property type="match status" value="3"/>
</dbReference>
<sequence length="203" mass="21980">MFAVIIGLLLLGVAAAREVQVCDTNEQYSSCGTFCPQTCNDYGSPKACPDVCVQGCFCLEGFVRRSVDGECVPLEACKDVPQCMENEEFTECGWLCQPTCNNNAPQNCSDGCVETCVCKKGYIRSAVDGPCVPQDSCIQVICKANEVYKDCGTVCPGTCSQPLRLLRVCERKCVAGCFCQEGYVLDDQTNECVPVDSCPNNFS</sequence>
<dbReference type="AlphaFoldDB" id="A0A8J6HMB2"/>
<dbReference type="EMBL" id="JABDTM020020769">
    <property type="protein sequence ID" value="KAH0816883.1"/>
    <property type="molecule type" value="Genomic_DNA"/>
</dbReference>
<dbReference type="SUPFAM" id="SSF57567">
    <property type="entry name" value="Serine protease inhibitors"/>
    <property type="match status" value="3"/>
</dbReference>
<keyword evidence="5" id="KW-0732">Signal</keyword>
<comment type="similarity">
    <text evidence="1">Belongs to the serine protease inhibitor-like (TIL domain-containing) family.</text>
</comment>
<dbReference type="PANTHER" id="PTHR23259">
    <property type="entry name" value="RIDDLE"/>
    <property type="match status" value="1"/>
</dbReference>
<comment type="caution">
    <text evidence="7">The sequence shown here is derived from an EMBL/GenBank/DDBJ whole genome shotgun (WGS) entry which is preliminary data.</text>
</comment>
<evidence type="ECO:0000313" key="7">
    <source>
        <dbReference type="EMBL" id="KAH0816883.1"/>
    </source>
</evidence>
<evidence type="ECO:0000313" key="8">
    <source>
        <dbReference type="Proteomes" id="UP000719412"/>
    </source>
</evidence>